<dbReference type="OrthoDB" id="2847449at2759"/>
<keyword evidence="2" id="KW-1185">Reference proteome</keyword>
<protein>
    <recommendedName>
        <fullName evidence="3">DUF4219 domain-containing protein</fullName>
    </recommendedName>
</protein>
<organism evidence="1 2">
    <name type="scientific">Sistotremastrum niveocremeum HHB9708</name>
    <dbReference type="NCBI Taxonomy" id="1314777"/>
    <lineage>
        <taxon>Eukaryota</taxon>
        <taxon>Fungi</taxon>
        <taxon>Dikarya</taxon>
        <taxon>Basidiomycota</taxon>
        <taxon>Agaricomycotina</taxon>
        <taxon>Agaricomycetes</taxon>
        <taxon>Sistotremastrales</taxon>
        <taxon>Sistotremastraceae</taxon>
        <taxon>Sertulicium</taxon>
        <taxon>Sertulicium niveocremeum</taxon>
    </lineage>
</organism>
<evidence type="ECO:0008006" key="3">
    <source>
        <dbReference type="Google" id="ProtNLM"/>
    </source>
</evidence>
<dbReference type="Pfam" id="PF14223">
    <property type="entry name" value="Retrotran_gag_2"/>
    <property type="match status" value="1"/>
</dbReference>
<evidence type="ECO:0000313" key="2">
    <source>
        <dbReference type="Proteomes" id="UP000076722"/>
    </source>
</evidence>
<dbReference type="STRING" id="1314777.A0A164PJK8"/>
<dbReference type="AlphaFoldDB" id="A0A164PJK8"/>
<sequence>MALETSTSGMFKIQVLTGPNWAAWKRRMSAVLSELDLFKYIDGSAPLPGILVPTTPTPAENLAIAAWHAGDRKARTRIELSISDEQSLHTVRDDTAKAMWDTLRTIHEPHGVLGVL</sequence>
<accession>A0A164PJK8</accession>
<feature type="non-terminal residue" evidence="1">
    <location>
        <position position="116"/>
    </location>
</feature>
<evidence type="ECO:0000313" key="1">
    <source>
        <dbReference type="EMBL" id="KZS88793.1"/>
    </source>
</evidence>
<dbReference type="Proteomes" id="UP000076722">
    <property type="component" value="Unassembled WGS sequence"/>
</dbReference>
<proteinExistence type="predicted"/>
<gene>
    <name evidence="1" type="ORF">SISNIDRAFT_417637</name>
</gene>
<name>A0A164PJK8_9AGAM</name>
<dbReference type="EMBL" id="KV419433">
    <property type="protein sequence ID" value="KZS88793.1"/>
    <property type="molecule type" value="Genomic_DNA"/>
</dbReference>
<reference evidence="1 2" key="1">
    <citation type="journal article" date="2016" name="Mol. Biol. Evol.">
        <title>Comparative Genomics of Early-Diverging Mushroom-Forming Fungi Provides Insights into the Origins of Lignocellulose Decay Capabilities.</title>
        <authorList>
            <person name="Nagy L.G."/>
            <person name="Riley R."/>
            <person name="Tritt A."/>
            <person name="Adam C."/>
            <person name="Daum C."/>
            <person name="Floudas D."/>
            <person name="Sun H."/>
            <person name="Yadav J.S."/>
            <person name="Pangilinan J."/>
            <person name="Larsson K.H."/>
            <person name="Matsuura K."/>
            <person name="Barry K."/>
            <person name="Labutti K."/>
            <person name="Kuo R."/>
            <person name="Ohm R.A."/>
            <person name="Bhattacharya S.S."/>
            <person name="Shirouzu T."/>
            <person name="Yoshinaga Y."/>
            <person name="Martin F.M."/>
            <person name="Grigoriev I.V."/>
            <person name="Hibbett D.S."/>
        </authorList>
    </citation>
    <scope>NUCLEOTIDE SEQUENCE [LARGE SCALE GENOMIC DNA]</scope>
    <source>
        <strain evidence="1 2">HHB9708</strain>
    </source>
</reference>